<dbReference type="GO" id="GO:0048038">
    <property type="term" value="F:quinone binding"/>
    <property type="evidence" value="ECO:0007669"/>
    <property type="project" value="TreeGrafter"/>
</dbReference>
<keyword evidence="2" id="KW-1133">Transmembrane helix</keyword>
<dbReference type="InterPro" id="IPR002347">
    <property type="entry name" value="SDR_fam"/>
</dbReference>
<dbReference type="EMBL" id="LAQI01000043">
    <property type="protein sequence ID" value="KKY25212.1"/>
    <property type="molecule type" value="Genomic_DNA"/>
</dbReference>
<dbReference type="SUPFAM" id="SSF51735">
    <property type="entry name" value="NAD(P)-binding Rossmann-fold domains"/>
    <property type="match status" value="1"/>
</dbReference>
<comment type="caution">
    <text evidence="3">The sequence shown here is derived from an EMBL/GenBank/DDBJ whole genome shotgun (WGS) entry which is preliminary data.</text>
</comment>
<evidence type="ECO:0000256" key="2">
    <source>
        <dbReference type="SAM" id="Phobius"/>
    </source>
</evidence>
<keyword evidence="2" id="KW-0812">Transmembrane</keyword>
<dbReference type="GO" id="GO:0016616">
    <property type="term" value="F:oxidoreductase activity, acting on the CH-OH group of donors, NAD or NADP as acceptor"/>
    <property type="evidence" value="ECO:0007669"/>
    <property type="project" value="TreeGrafter"/>
</dbReference>
<dbReference type="Pfam" id="PF00106">
    <property type="entry name" value="adh_short"/>
    <property type="match status" value="1"/>
</dbReference>
<feature type="transmembrane region" description="Helical" evidence="2">
    <location>
        <begin position="12"/>
        <end position="32"/>
    </location>
</feature>
<evidence type="ECO:0000313" key="4">
    <source>
        <dbReference type="Proteomes" id="UP000034182"/>
    </source>
</evidence>
<sequence>MPPSSSSPFTNAVIAVTGAGSGIGLATAHLLASRGCPALSLADINGPALAAAKAAIQTLHPSSRILATRLDVRDRAAVAAWIEATTKELGPLTGAANIAGIINEGLNVKDVEETPDAEWERVLGKRARKSGTNSHLLVVLDSRKR</sequence>
<dbReference type="InterPro" id="IPR036291">
    <property type="entry name" value="NAD(P)-bd_dom_sf"/>
</dbReference>
<dbReference type="PANTHER" id="PTHR42760">
    <property type="entry name" value="SHORT-CHAIN DEHYDROGENASES/REDUCTASES FAMILY MEMBER"/>
    <property type="match status" value="1"/>
</dbReference>
<gene>
    <name evidence="3" type="ORF">UCDDS831_g02119</name>
</gene>
<keyword evidence="2" id="KW-0472">Membrane</keyword>
<dbReference type="AlphaFoldDB" id="A0A0G2EQZ9"/>
<accession>A0A0G2EQZ9</accession>
<name>A0A0G2EQZ9_9PEZI</name>
<organism evidence="3 4">
    <name type="scientific">Diplodia seriata</name>
    <dbReference type="NCBI Taxonomy" id="420778"/>
    <lineage>
        <taxon>Eukaryota</taxon>
        <taxon>Fungi</taxon>
        <taxon>Dikarya</taxon>
        <taxon>Ascomycota</taxon>
        <taxon>Pezizomycotina</taxon>
        <taxon>Dothideomycetes</taxon>
        <taxon>Dothideomycetes incertae sedis</taxon>
        <taxon>Botryosphaeriales</taxon>
        <taxon>Botryosphaeriaceae</taxon>
        <taxon>Diplodia</taxon>
    </lineage>
</organism>
<comment type="similarity">
    <text evidence="1">Belongs to the short-chain dehydrogenases/reductases (SDR) family.</text>
</comment>
<dbReference type="PANTHER" id="PTHR42760:SF45">
    <property type="entry name" value="SHORT CHAIN DEHYDROGENASE_REDUCTASE FAMILY PROTEIN, PUTATIVE (AFU_ORTHOLOGUE AFUA_3G09150)-RELATED"/>
    <property type="match status" value="1"/>
</dbReference>
<dbReference type="GO" id="GO:0006633">
    <property type="term" value="P:fatty acid biosynthetic process"/>
    <property type="evidence" value="ECO:0007669"/>
    <property type="project" value="TreeGrafter"/>
</dbReference>
<protein>
    <submittedName>
        <fullName evidence="3">Putative short chain dehydrogenase reductase family</fullName>
    </submittedName>
</protein>
<reference evidence="3 4" key="2">
    <citation type="submission" date="2015-05" db="EMBL/GenBank/DDBJ databases">
        <title>Distinctive expansion of gene families associated with plant cell wall degradation and secondary metabolism in the genomes of grapevine trunk pathogens.</title>
        <authorList>
            <person name="Lawrence D.P."/>
            <person name="Travadon R."/>
            <person name="Rolshausen P.E."/>
            <person name="Baumgartner K."/>
        </authorList>
    </citation>
    <scope>NUCLEOTIDE SEQUENCE [LARGE SCALE GENOMIC DNA]</scope>
    <source>
        <strain evidence="3">DS831</strain>
    </source>
</reference>
<evidence type="ECO:0000256" key="1">
    <source>
        <dbReference type="ARBA" id="ARBA00006484"/>
    </source>
</evidence>
<evidence type="ECO:0000313" key="3">
    <source>
        <dbReference type="EMBL" id="KKY25212.1"/>
    </source>
</evidence>
<dbReference type="Proteomes" id="UP000034182">
    <property type="component" value="Unassembled WGS sequence"/>
</dbReference>
<dbReference type="Gene3D" id="3.40.50.720">
    <property type="entry name" value="NAD(P)-binding Rossmann-like Domain"/>
    <property type="match status" value="1"/>
</dbReference>
<reference evidence="3 4" key="1">
    <citation type="submission" date="2015-03" db="EMBL/GenBank/DDBJ databases">
        <authorList>
            <person name="Morales-Cruz A."/>
            <person name="Amrine K.C."/>
            <person name="Cantu D."/>
        </authorList>
    </citation>
    <scope>NUCLEOTIDE SEQUENCE [LARGE SCALE GENOMIC DNA]</scope>
    <source>
        <strain evidence="3">DS831</strain>
    </source>
</reference>
<proteinExistence type="inferred from homology"/>